<dbReference type="AlphaFoldDB" id="A0A1I1BH98"/>
<dbReference type="EMBL" id="FOKG01000014">
    <property type="protein sequence ID" value="SFB49755.1"/>
    <property type="molecule type" value="Genomic_DNA"/>
</dbReference>
<evidence type="ECO:0000313" key="1">
    <source>
        <dbReference type="EMBL" id="SFB49755.1"/>
    </source>
</evidence>
<evidence type="ECO:0000313" key="2">
    <source>
        <dbReference type="Proteomes" id="UP000243799"/>
    </source>
</evidence>
<dbReference type="PANTHER" id="PTHR42905:SF16">
    <property type="entry name" value="CARBOXYPHOSPHONOENOLPYRUVATE PHOSPHONOMUTASE-LIKE PROTEIN (AFU_ORTHOLOGUE AFUA_5G07230)"/>
    <property type="match status" value="1"/>
</dbReference>
<dbReference type="Gene3D" id="6.10.250.2750">
    <property type="match status" value="1"/>
</dbReference>
<dbReference type="SUPFAM" id="SSF51621">
    <property type="entry name" value="Phosphoenolpyruvate/pyruvate domain"/>
    <property type="match status" value="1"/>
</dbReference>
<dbReference type="Pfam" id="PF13714">
    <property type="entry name" value="PEP_mutase"/>
    <property type="match status" value="1"/>
</dbReference>
<gene>
    <name evidence="1" type="ORF">SAMN05216266_11495</name>
</gene>
<keyword evidence="2" id="KW-1185">Reference proteome</keyword>
<reference evidence="2" key="1">
    <citation type="submission" date="2016-10" db="EMBL/GenBank/DDBJ databases">
        <authorList>
            <person name="Varghese N."/>
            <person name="Submissions S."/>
        </authorList>
    </citation>
    <scope>NUCLEOTIDE SEQUENCE [LARGE SCALE GENOMIC DNA]</scope>
    <source>
        <strain evidence="2">CGMCC 4.3568</strain>
    </source>
</reference>
<keyword evidence="1" id="KW-0456">Lyase</keyword>
<dbReference type="RefSeq" id="WP_245788541.1">
    <property type="nucleotide sequence ID" value="NZ_FOKG01000014.1"/>
</dbReference>
<dbReference type="STRING" id="490629.SAMN05216266_11495"/>
<sequence length="272" mass="28975">MTTDLVAKVARFRALHERPDPLLLPNPWDAGTARLLASLGFEALATTSLGVANAAGRTFATRQEILDNCRVINEATVLPVNADLENGFAHEPAEAARMIEDAAHAGAAGASIEDYSGESHSPIYDFALSVERIRAAAETAHALPAPLLLTARAENLLHGVDDLDDTIKRLQAYENAGADVLYAPGLRTLDEMRAVVSSVRKPVNIVMGFADPSITLEQLGEIGVRRVSIGGALSRLALKSFMAGAKQMRAGRFGFVAELPPTAELHEAFGDQ</sequence>
<protein>
    <submittedName>
        <fullName evidence="1">2-Methylisocitrate lyase, PEP mutase family</fullName>
    </submittedName>
</protein>
<dbReference type="InterPro" id="IPR040442">
    <property type="entry name" value="Pyrv_kinase-like_dom_sf"/>
</dbReference>
<proteinExistence type="predicted"/>
<dbReference type="GO" id="GO:0016829">
    <property type="term" value="F:lyase activity"/>
    <property type="evidence" value="ECO:0007669"/>
    <property type="project" value="UniProtKB-KW"/>
</dbReference>
<organism evidence="1 2">
    <name type="scientific">Amycolatopsis marina</name>
    <dbReference type="NCBI Taxonomy" id="490629"/>
    <lineage>
        <taxon>Bacteria</taxon>
        <taxon>Bacillati</taxon>
        <taxon>Actinomycetota</taxon>
        <taxon>Actinomycetes</taxon>
        <taxon>Pseudonocardiales</taxon>
        <taxon>Pseudonocardiaceae</taxon>
        <taxon>Amycolatopsis</taxon>
    </lineage>
</organism>
<dbReference type="InterPro" id="IPR039556">
    <property type="entry name" value="ICL/PEPM"/>
</dbReference>
<accession>A0A1I1BH98</accession>
<dbReference type="Gene3D" id="3.20.20.60">
    <property type="entry name" value="Phosphoenolpyruvate-binding domains"/>
    <property type="match status" value="1"/>
</dbReference>
<name>A0A1I1BH98_9PSEU</name>
<dbReference type="Proteomes" id="UP000243799">
    <property type="component" value="Unassembled WGS sequence"/>
</dbReference>
<dbReference type="PANTHER" id="PTHR42905">
    <property type="entry name" value="PHOSPHOENOLPYRUVATE CARBOXYLASE"/>
    <property type="match status" value="1"/>
</dbReference>
<dbReference type="CDD" id="cd00377">
    <property type="entry name" value="ICL_PEPM"/>
    <property type="match status" value="1"/>
</dbReference>
<dbReference type="InterPro" id="IPR015813">
    <property type="entry name" value="Pyrv/PenolPyrv_kinase-like_dom"/>
</dbReference>